<gene>
    <name evidence="2" type="ORF">ThimaDRAFT_4711</name>
</gene>
<dbReference type="STRING" id="768671.ThimaDRAFT_4711"/>
<accession>F9UIF8</accession>
<dbReference type="Pfam" id="PF18480">
    <property type="entry name" value="DUF5615"/>
    <property type="match status" value="1"/>
</dbReference>
<name>F9UIF8_9GAMM</name>
<organism evidence="2 3">
    <name type="scientific">Thiocapsa marina 5811</name>
    <dbReference type="NCBI Taxonomy" id="768671"/>
    <lineage>
        <taxon>Bacteria</taxon>
        <taxon>Pseudomonadati</taxon>
        <taxon>Pseudomonadota</taxon>
        <taxon>Gammaproteobacteria</taxon>
        <taxon>Chromatiales</taxon>
        <taxon>Chromatiaceae</taxon>
        <taxon>Thiocapsa</taxon>
    </lineage>
</organism>
<protein>
    <recommendedName>
        <fullName evidence="1">DUF5615 domain-containing protein</fullName>
    </recommendedName>
</protein>
<dbReference type="RefSeq" id="WP_007195579.1">
    <property type="nucleotide sequence ID" value="NZ_AFWV01000026.1"/>
</dbReference>
<dbReference type="EMBL" id="AFWV01000026">
    <property type="protein sequence ID" value="EGV15984.1"/>
    <property type="molecule type" value="Genomic_DNA"/>
</dbReference>
<proteinExistence type="predicted"/>
<feature type="domain" description="DUF5615" evidence="1">
    <location>
        <begin position="1"/>
        <end position="65"/>
    </location>
</feature>
<evidence type="ECO:0000259" key="1">
    <source>
        <dbReference type="Pfam" id="PF18480"/>
    </source>
</evidence>
<dbReference type="OrthoDB" id="334367at2"/>
<reference evidence="2 3" key="1">
    <citation type="submission" date="2011-06" db="EMBL/GenBank/DDBJ databases">
        <title>The draft genome of Thiocapsa marina 5811.</title>
        <authorList>
            <consortium name="US DOE Joint Genome Institute (JGI-PGF)"/>
            <person name="Lucas S."/>
            <person name="Han J."/>
            <person name="Cheng J.-F."/>
            <person name="Goodwin L."/>
            <person name="Pitluck S."/>
            <person name="Peters L."/>
            <person name="Land M.L."/>
            <person name="Hauser L."/>
            <person name="Vogl K."/>
            <person name="Liu Z."/>
            <person name="Imhoff J."/>
            <person name="Thiel V."/>
            <person name="Frigaard N.-U."/>
            <person name="Bryant D."/>
            <person name="Woyke T.J."/>
        </authorList>
    </citation>
    <scope>NUCLEOTIDE SEQUENCE [LARGE SCALE GENOMIC DNA]</scope>
    <source>
        <strain evidence="2 3">5811</strain>
    </source>
</reference>
<evidence type="ECO:0000313" key="3">
    <source>
        <dbReference type="Proteomes" id="UP000005459"/>
    </source>
</evidence>
<dbReference type="AlphaFoldDB" id="F9UIF8"/>
<sequence length="86" mass="9764">MKIVLDMNIPDVWKDFLRNAGHEAIHWSRIGDIRADDDAIMAWAREHGHVVFTHDLDFGSLLFTTNATAPRPRPLSLPRVIVSVGY</sequence>
<dbReference type="Proteomes" id="UP000005459">
    <property type="component" value="Unassembled WGS sequence"/>
</dbReference>
<evidence type="ECO:0000313" key="2">
    <source>
        <dbReference type="EMBL" id="EGV15984.1"/>
    </source>
</evidence>
<dbReference type="eggNOG" id="COG4634">
    <property type="taxonomic scope" value="Bacteria"/>
</dbReference>
<keyword evidence="3" id="KW-1185">Reference proteome</keyword>
<dbReference type="InterPro" id="IPR041049">
    <property type="entry name" value="DUF5615"/>
</dbReference>